<feature type="region of interest" description="Disordered" evidence="1">
    <location>
        <begin position="1"/>
        <end position="112"/>
    </location>
</feature>
<dbReference type="Proteomes" id="UP000305067">
    <property type="component" value="Unassembled WGS sequence"/>
</dbReference>
<evidence type="ECO:0000313" key="4">
    <source>
        <dbReference type="Proteomes" id="UP000305067"/>
    </source>
</evidence>
<gene>
    <name evidence="3" type="ORF">BDV98DRAFT_608810</name>
</gene>
<organism evidence="3 4">
    <name type="scientific">Pterulicium gracile</name>
    <dbReference type="NCBI Taxonomy" id="1884261"/>
    <lineage>
        <taxon>Eukaryota</taxon>
        <taxon>Fungi</taxon>
        <taxon>Dikarya</taxon>
        <taxon>Basidiomycota</taxon>
        <taxon>Agaricomycotina</taxon>
        <taxon>Agaricomycetes</taxon>
        <taxon>Agaricomycetidae</taxon>
        <taxon>Agaricales</taxon>
        <taxon>Pleurotineae</taxon>
        <taxon>Pterulaceae</taxon>
        <taxon>Pterulicium</taxon>
    </lineage>
</organism>
<feature type="compositionally biased region" description="Basic and acidic residues" evidence="1">
    <location>
        <begin position="76"/>
        <end position="85"/>
    </location>
</feature>
<evidence type="ECO:0000256" key="2">
    <source>
        <dbReference type="SAM" id="Phobius"/>
    </source>
</evidence>
<protein>
    <submittedName>
        <fullName evidence="3">Uncharacterized protein</fullName>
    </submittedName>
</protein>
<proteinExistence type="predicted"/>
<feature type="transmembrane region" description="Helical" evidence="2">
    <location>
        <begin position="231"/>
        <end position="254"/>
    </location>
</feature>
<evidence type="ECO:0000313" key="3">
    <source>
        <dbReference type="EMBL" id="TFK95650.1"/>
    </source>
</evidence>
<dbReference type="EMBL" id="ML178878">
    <property type="protein sequence ID" value="TFK95650.1"/>
    <property type="molecule type" value="Genomic_DNA"/>
</dbReference>
<keyword evidence="4" id="KW-1185">Reference proteome</keyword>
<reference evidence="3 4" key="1">
    <citation type="journal article" date="2019" name="Nat. Ecol. Evol.">
        <title>Megaphylogeny resolves global patterns of mushroom evolution.</title>
        <authorList>
            <person name="Varga T."/>
            <person name="Krizsan K."/>
            <person name="Foldi C."/>
            <person name="Dima B."/>
            <person name="Sanchez-Garcia M."/>
            <person name="Sanchez-Ramirez S."/>
            <person name="Szollosi G.J."/>
            <person name="Szarkandi J.G."/>
            <person name="Papp V."/>
            <person name="Albert L."/>
            <person name="Andreopoulos W."/>
            <person name="Angelini C."/>
            <person name="Antonin V."/>
            <person name="Barry K.W."/>
            <person name="Bougher N.L."/>
            <person name="Buchanan P."/>
            <person name="Buyck B."/>
            <person name="Bense V."/>
            <person name="Catcheside P."/>
            <person name="Chovatia M."/>
            <person name="Cooper J."/>
            <person name="Damon W."/>
            <person name="Desjardin D."/>
            <person name="Finy P."/>
            <person name="Geml J."/>
            <person name="Haridas S."/>
            <person name="Hughes K."/>
            <person name="Justo A."/>
            <person name="Karasinski D."/>
            <person name="Kautmanova I."/>
            <person name="Kiss B."/>
            <person name="Kocsube S."/>
            <person name="Kotiranta H."/>
            <person name="LaButti K.M."/>
            <person name="Lechner B.E."/>
            <person name="Liimatainen K."/>
            <person name="Lipzen A."/>
            <person name="Lukacs Z."/>
            <person name="Mihaltcheva S."/>
            <person name="Morgado L.N."/>
            <person name="Niskanen T."/>
            <person name="Noordeloos M.E."/>
            <person name="Ohm R.A."/>
            <person name="Ortiz-Santana B."/>
            <person name="Ovrebo C."/>
            <person name="Racz N."/>
            <person name="Riley R."/>
            <person name="Savchenko A."/>
            <person name="Shiryaev A."/>
            <person name="Soop K."/>
            <person name="Spirin V."/>
            <person name="Szebenyi C."/>
            <person name="Tomsovsky M."/>
            <person name="Tulloss R.E."/>
            <person name="Uehling J."/>
            <person name="Grigoriev I.V."/>
            <person name="Vagvolgyi C."/>
            <person name="Papp T."/>
            <person name="Martin F.M."/>
            <person name="Miettinen O."/>
            <person name="Hibbett D.S."/>
            <person name="Nagy L.G."/>
        </authorList>
    </citation>
    <scope>NUCLEOTIDE SEQUENCE [LARGE SCALE GENOMIC DNA]</scope>
    <source>
        <strain evidence="3 4">CBS 309.79</strain>
    </source>
</reference>
<keyword evidence="2" id="KW-1133">Transmembrane helix</keyword>
<keyword evidence="2" id="KW-0472">Membrane</keyword>
<feature type="transmembrane region" description="Helical" evidence="2">
    <location>
        <begin position="118"/>
        <end position="140"/>
    </location>
</feature>
<sequence length="710" mass="78919">MVAFQSTDSEDVLASLMRGQAHDQQPASKRSGEARNFAPGSSIELDHLDYSEANRDPHNAYESNPRPTRRSSSNEIADHEFKDEAENSPGPSQLRYPPDDRDRSTHPLATPKGHGLHIHPLSTILIIIWMLYIIFMVYLYERAAKIGRGDDQVQYIDLFNYTVVASFLGTVFAQAHAPITAFHLSRLALSALHRPLTAPRTWRELFWSADRAWKGPIGILSTLIQAARARVFVSWTFLLFVLTSVCALLSPFLLAQAYASSEAFAYEWVRRPSNLQDAVQAMAADNNRFPTPSYIDQHRLGDALWSSGVPLDSVYRSSVYHSSEAAGPSHEHDFFFSAALQPGINAFQLPGVKYIGGCTATTDDAEVSAEDSLRHFKASCEEKGLELSPLASSESLLNSSTTIIKDRFTEINTNFTFCGRTSDPWSSIFDASSSVVDDSASALAWVSQHKVHRDAYNDTLPVGTITPQIQGIIECNSTFSLGRASLRSMDMIFFDFQLINDWDWSLSMADYAHPLLAAMDTLSLSPEWYTDTNGTTGRITSKMWFQEMEARLLTEGVWETYPYDLSLFADIIWRGSTYMAIPIAVLYTEPVLHGPAEFVREIPITVLTRKTGFFAAAMAALAIWAFLVLFLTATMLRPTFASELGSYTAARLLVEHGQLVEGYGSGDIHQNPNMNRRFGRVGDDDEDRVVGRIAVGGDGMMPLAKGNKYM</sequence>
<feature type="transmembrane region" description="Helical" evidence="2">
    <location>
        <begin position="613"/>
        <end position="636"/>
    </location>
</feature>
<accession>A0A5C3Q5J4</accession>
<dbReference type="AlphaFoldDB" id="A0A5C3Q5J4"/>
<keyword evidence="2" id="KW-0812">Transmembrane</keyword>
<name>A0A5C3Q5J4_9AGAR</name>
<dbReference type="OrthoDB" id="3043899at2759"/>
<feature type="compositionally biased region" description="Basic and acidic residues" evidence="1">
    <location>
        <begin position="44"/>
        <end position="59"/>
    </location>
</feature>
<feature type="compositionally biased region" description="Low complexity" evidence="1">
    <location>
        <begin position="63"/>
        <end position="74"/>
    </location>
</feature>
<evidence type="ECO:0000256" key="1">
    <source>
        <dbReference type="SAM" id="MobiDB-lite"/>
    </source>
</evidence>